<proteinExistence type="inferred from homology"/>
<keyword evidence="4 8" id="KW-0808">Transferase</keyword>
<name>A0A8J2UKQ9_9BURK</name>
<dbReference type="SUPFAM" id="SSF53790">
    <property type="entry name" value="Tetrapyrrole methylase"/>
    <property type="match status" value="1"/>
</dbReference>
<evidence type="ECO:0000256" key="3">
    <source>
        <dbReference type="ARBA" id="ARBA00022603"/>
    </source>
</evidence>
<evidence type="ECO:0000313" key="10">
    <source>
        <dbReference type="EMBL" id="GGB95073.1"/>
    </source>
</evidence>
<feature type="domain" description="Tetrapyrrole methylase" evidence="9">
    <location>
        <begin position="10"/>
        <end position="216"/>
    </location>
</feature>
<dbReference type="InterPro" id="IPR050161">
    <property type="entry name" value="Siro_Cobalamin_biosynth"/>
</dbReference>
<dbReference type="GO" id="GO:0019354">
    <property type="term" value="P:siroheme biosynthetic process"/>
    <property type="evidence" value="ECO:0007669"/>
    <property type="project" value="UniProtKB-UniPathway"/>
</dbReference>
<dbReference type="InterPro" id="IPR003043">
    <property type="entry name" value="Uropor_MeTrfase_CS"/>
</dbReference>
<dbReference type="InterPro" id="IPR000878">
    <property type="entry name" value="4pyrrol_Mease"/>
</dbReference>
<protein>
    <recommendedName>
        <fullName evidence="2">uroporphyrinogen-III C-methyltransferase</fullName>
        <ecNumber evidence="2">2.1.1.107</ecNumber>
    </recommendedName>
</protein>
<keyword evidence="3 8" id="KW-0489">Methyltransferase</keyword>
<reference evidence="10" key="2">
    <citation type="submission" date="2020-09" db="EMBL/GenBank/DDBJ databases">
        <authorList>
            <person name="Sun Q."/>
            <person name="Sedlacek I."/>
        </authorList>
    </citation>
    <scope>NUCLEOTIDE SEQUENCE</scope>
    <source>
        <strain evidence="10">CCM 7086</strain>
    </source>
</reference>
<dbReference type="GO" id="GO:0004851">
    <property type="term" value="F:uroporphyrin-III C-methyltransferase activity"/>
    <property type="evidence" value="ECO:0007669"/>
    <property type="project" value="UniProtKB-EC"/>
</dbReference>
<gene>
    <name evidence="10" type="ORF">GCM10007205_00400</name>
</gene>
<evidence type="ECO:0000256" key="1">
    <source>
        <dbReference type="ARBA" id="ARBA00005879"/>
    </source>
</evidence>
<dbReference type="InterPro" id="IPR014776">
    <property type="entry name" value="4pyrrole_Mease_sub2"/>
</dbReference>
<keyword evidence="6" id="KW-0627">Porphyrin biosynthesis</keyword>
<dbReference type="InterPro" id="IPR006366">
    <property type="entry name" value="CobA/CysG_C"/>
</dbReference>
<dbReference type="Gene3D" id="3.30.950.10">
    <property type="entry name" value="Methyltransferase, Cobalt-precorrin-4 Transmethylase, Domain 2"/>
    <property type="match status" value="1"/>
</dbReference>
<dbReference type="Proteomes" id="UP000620266">
    <property type="component" value="Unassembled WGS sequence"/>
</dbReference>
<evidence type="ECO:0000313" key="11">
    <source>
        <dbReference type="Proteomes" id="UP000620266"/>
    </source>
</evidence>
<comment type="caution">
    <text evidence="10">The sequence shown here is derived from an EMBL/GenBank/DDBJ whole genome shotgun (WGS) entry which is preliminary data.</text>
</comment>
<evidence type="ECO:0000256" key="4">
    <source>
        <dbReference type="ARBA" id="ARBA00022679"/>
    </source>
</evidence>
<evidence type="ECO:0000256" key="5">
    <source>
        <dbReference type="ARBA" id="ARBA00022691"/>
    </source>
</evidence>
<comment type="pathway">
    <text evidence="7">Porphyrin-containing compound metabolism; siroheme biosynthesis; precorrin-2 from uroporphyrinogen III: step 1/1.</text>
</comment>
<dbReference type="NCBIfam" id="NF004790">
    <property type="entry name" value="PRK06136.1"/>
    <property type="match status" value="1"/>
</dbReference>
<evidence type="ECO:0000256" key="2">
    <source>
        <dbReference type="ARBA" id="ARBA00012162"/>
    </source>
</evidence>
<dbReference type="UniPathway" id="UPA00262">
    <property type="reaction ID" value="UER00211"/>
</dbReference>
<dbReference type="PROSITE" id="PS00839">
    <property type="entry name" value="SUMT_1"/>
    <property type="match status" value="1"/>
</dbReference>
<evidence type="ECO:0000256" key="8">
    <source>
        <dbReference type="RuleBase" id="RU003960"/>
    </source>
</evidence>
<dbReference type="NCBIfam" id="TIGR01469">
    <property type="entry name" value="cobA_cysG_Cterm"/>
    <property type="match status" value="1"/>
</dbReference>
<dbReference type="EC" id="2.1.1.107" evidence="2"/>
<dbReference type="AlphaFoldDB" id="A0A8J2UKQ9"/>
<dbReference type="Pfam" id="PF00590">
    <property type="entry name" value="TP_methylase"/>
    <property type="match status" value="1"/>
</dbReference>
<evidence type="ECO:0000256" key="6">
    <source>
        <dbReference type="ARBA" id="ARBA00023244"/>
    </source>
</evidence>
<dbReference type="PANTHER" id="PTHR45790:SF3">
    <property type="entry name" value="S-ADENOSYL-L-METHIONINE-DEPENDENT UROPORPHYRINOGEN III METHYLTRANSFERASE, CHLOROPLASTIC"/>
    <property type="match status" value="1"/>
</dbReference>
<reference evidence="10" key="1">
    <citation type="journal article" date="2014" name="Int. J. Syst. Evol. Microbiol.">
        <title>Complete genome sequence of Corynebacterium casei LMG S-19264T (=DSM 44701T), isolated from a smear-ripened cheese.</title>
        <authorList>
            <consortium name="US DOE Joint Genome Institute (JGI-PGF)"/>
            <person name="Walter F."/>
            <person name="Albersmeier A."/>
            <person name="Kalinowski J."/>
            <person name="Ruckert C."/>
        </authorList>
    </citation>
    <scope>NUCLEOTIDE SEQUENCE</scope>
    <source>
        <strain evidence="10">CCM 7086</strain>
    </source>
</reference>
<dbReference type="FunFam" id="3.40.1010.10:FF:000001">
    <property type="entry name" value="Siroheme synthase"/>
    <property type="match status" value="1"/>
</dbReference>
<dbReference type="CDD" id="cd11642">
    <property type="entry name" value="SUMT"/>
    <property type="match status" value="1"/>
</dbReference>
<dbReference type="InterPro" id="IPR014777">
    <property type="entry name" value="4pyrrole_Mease_sub1"/>
</dbReference>
<keyword evidence="5" id="KW-0949">S-adenosyl-L-methionine</keyword>
<organism evidence="10 11">
    <name type="scientific">Oxalicibacterium flavum</name>
    <dbReference type="NCBI Taxonomy" id="179467"/>
    <lineage>
        <taxon>Bacteria</taxon>
        <taxon>Pseudomonadati</taxon>
        <taxon>Pseudomonadota</taxon>
        <taxon>Betaproteobacteria</taxon>
        <taxon>Burkholderiales</taxon>
        <taxon>Oxalobacteraceae</taxon>
        <taxon>Oxalicibacterium</taxon>
    </lineage>
</organism>
<dbReference type="PANTHER" id="PTHR45790">
    <property type="entry name" value="SIROHEME SYNTHASE-RELATED"/>
    <property type="match status" value="1"/>
</dbReference>
<evidence type="ECO:0000256" key="7">
    <source>
        <dbReference type="ARBA" id="ARBA00025705"/>
    </source>
</evidence>
<dbReference type="Gene3D" id="3.40.1010.10">
    <property type="entry name" value="Cobalt-precorrin-4 Transmethylase, Domain 1"/>
    <property type="match status" value="1"/>
</dbReference>
<keyword evidence="11" id="KW-1185">Reference proteome</keyword>
<dbReference type="InterPro" id="IPR035996">
    <property type="entry name" value="4pyrrol_Methylase_sf"/>
</dbReference>
<sequence>MSQSTPRYGKVYLVGAGPGAADLITVRGARILAQADVVLHDALVTEDLLALAPQAEKISVGKRSGQRSTAQLAINQLLVDCAAHHRTVVRLKGGDPMLFGRADEELQTLEAHGIAVEIVPGITTAFAAAAATQQPLTKRGVARSVAFFTSATAPQHADELAMPDSDTLIQYMGGREAIATAKKLIAQGRSLELPVVIVENCSLPDQTVTRMRLRDLEHGLGERQGPVLVMIGDAMAARDTTDKKED</sequence>
<dbReference type="RefSeq" id="WP_188394168.1">
    <property type="nucleotide sequence ID" value="NZ_BMCG01000001.1"/>
</dbReference>
<evidence type="ECO:0000259" key="9">
    <source>
        <dbReference type="Pfam" id="PF00590"/>
    </source>
</evidence>
<dbReference type="GO" id="GO:0032259">
    <property type="term" value="P:methylation"/>
    <property type="evidence" value="ECO:0007669"/>
    <property type="project" value="UniProtKB-KW"/>
</dbReference>
<dbReference type="PROSITE" id="PS00840">
    <property type="entry name" value="SUMT_2"/>
    <property type="match status" value="1"/>
</dbReference>
<dbReference type="EMBL" id="BMCG01000001">
    <property type="protein sequence ID" value="GGB95073.1"/>
    <property type="molecule type" value="Genomic_DNA"/>
</dbReference>
<accession>A0A8J2UKQ9</accession>
<comment type="similarity">
    <text evidence="1 8">Belongs to the precorrin methyltransferase family.</text>
</comment>